<dbReference type="InterPro" id="IPR000408">
    <property type="entry name" value="Reg_chr_condens"/>
</dbReference>
<dbReference type="EMBL" id="CAJVCH010394741">
    <property type="protein sequence ID" value="CAG7817461.1"/>
    <property type="molecule type" value="Genomic_DNA"/>
</dbReference>
<organism evidence="2 3">
    <name type="scientific">Allacma fusca</name>
    <dbReference type="NCBI Taxonomy" id="39272"/>
    <lineage>
        <taxon>Eukaryota</taxon>
        <taxon>Metazoa</taxon>
        <taxon>Ecdysozoa</taxon>
        <taxon>Arthropoda</taxon>
        <taxon>Hexapoda</taxon>
        <taxon>Collembola</taxon>
        <taxon>Symphypleona</taxon>
        <taxon>Sminthuridae</taxon>
        <taxon>Allacma</taxon>
    </lineage>
</organism>
<dbReference type="AlphaFoldDB" id="A0A8J2KQ06"/>
<keyword evidence="3" id="KW-1185">Reference proteome</keyword>
<evidence type="ECO:0000313" key="3">
    <source>
        <dbReference type="Proteomes" id="UP000708208"/>
    </source>
</evidence>
<name>A0A8J2KQ06_9HEXA</name>
<dbReference type="PANTHER" id="PTHR45982:SF1">
    <property type="entry name" value="REGULATOR OF CHROMOSOME CONDENSATION"/>
    <property type="match status" value="1"/>
</dbReference>
<dbReference type="OrthoDB" id="16281at2759"/>
<evidence type="ECO:0000256" key="1">
    <source>
        <dbReference type="PROSITE-ProRule" id="PRU00235"/>
    </source>
</evidence>
<dbReference type="PROSITE" id="PS50012">
    <property type="entry name" value="RCC1_3"/>
    <property type="match status" value="1"/>
</dbReference>
<dbReference type="Pfam" id="PF00415">
    <property type="entry name" value="RCC1"/>
    <property type="match status" value="1"/>
</dbReference>
<proteinExistence type="predicted"/>
<feature type="non-terminal residue" evidence="2">
    <location>
        <position position="222"/>
    </location>
</feature>
<accession>A0A8J2KQ06</accession>
<protein>
    <submittedName>
        <fullName evidence="2">Uncharacterized protein</fullName>
    </submittedName>
</protein>
<dbReference type="InterPro" id="IPR051553">
    <property type="entry name" value="Ran_GTPase-activating"/>
</dbReference>
<comment type="caution">
    <text evidence="2">The sequence shown here is derived from an EMBL/GenBank/DDBJ whole genome shotgun (WGS) entry which is preliminary data.</text>
</comment>
<dbReference type="PANTHER" id="PTHR45982">
    <property type="entry name" value="REGULATOR OF CHROMOSOME CONDENSATION"/>
    <property type="match status" value="1"/>
</dbReference>
<feature type="repeat" description="RCC1" evidence="1">
    <location>
        <begin position="85"/>
        <end position="136"/>
    </location>
</feature>
<evidence type="ECO:0000313" key="2">
    <source>
        <dbReference type="EMBL" id="CAG7817461.1"/>
    </source>
</evidence>
<sequence>AMVSSKNRLFYAGLNPGTLRTLLSGQKRREQRNNAIAAGVPQSEIVFEEEKDFASPVIIDTSHVAGEIVKVSVATTHMGVLTSLGMVYTWGLGKSGQLVRPDDDSRTLELIDTEDKIFIASDIACGGDCTFVIERETQRCFGCGFNSSGQLGKLQSDDESAVMTIKTKKRVVKVRQPSNIYFRLREVVGLPKSLWDHENHTSHAVSPKSLTIDQELLEWFLK</sequence>
<reference evidence="2" key="1">
    <citation type="submission" date="2021-06" db="EMBL/GenBank/DDBJ databases">
        <authorList>
            <person name="Hodson N. C."/>
            <person name="Mongue J. A."/>
            <person name="Jaron S. K."/>
        </authorList>
    </citation>
    <scope>NUCLEOTIDE SEQUENCE</scope>
</reference>
<gene>
    <name evidence="2" type="ORF">AFUS01_LOCUS28030</name>
</gene>
<feature type="non-terminal residue" evidence="2">
    <location>
        <position position="1"/>
    </location>
</feature>
<dbReference type="Proteomes" id="UP000708208">
    <property type="component" value="Unassembled WGS sequence"/>
</dbReference>